<protein>
    <submittedName>
        <fullName evidence="1">Uncharacterized protein</fullName>
    </submittedName>
</protein>
<dbReference type="EMBL" id="HACA01033188">
    <property type="protein sequence ID" value="CDW50549.1"/>
    <property type="molecule type" value="Transcribed_RNA"/>
</dbReference>
<dbReference type="AlphaFoldDB" id="A0A0K2VJB6"/>
<proteinExistence type="predicted"/>
<reference evidence="1" key="1">
    <citation type="submission" date="2014-05" db="EMBL/GenBank/DDBJ databases">
        <authorList>
            <person name="Chronopoulou M."/>
        </authorList>
    </citation>
    <scope>NUCLEOTIDE SEQUENCE</scope>
    <source>
        <tissue evidence="1">Whole organism</tissue>
    </source>
</reference>
<evidence type="ECO:0000313" key="1">
    <source>
        <dbReference type="EMBL" id="CDW50549.1"/>
    </source>
</evidence>
<accession>A0A0K2VJB6</accession>
<sequence>MRSQYSWSMQMAIFLSDLEKEESNYPEIIDDLKLGWCYAITEK</sequence>
<organism evidence="1">
    <name type="scientific">Lepeophtheirus salmonis</name>
    <name type="common">Salmon louse</name>
    <name type="synonym">Caligus salmonis</name>
    <dbReference type="NCBI Taxonomy" id="72036"/>
    <lineage>
        <taxon>Eukaryota</taxon>
        <taxon>Metazoa</taxon>
        <taxon>Ecdysozoa</taxon>
        <taxon>Arthropoda</taxon>
        <taxon>Crustacea</taxon>
        <taxon>Multicrustacea</taxon>
        <taxon>Hexanauplia</taxon>
        <taxon>Copepoda</taxon>
        <taxon>Siphonostomatoida</taxon>
        <taxon>Caligidae</taxon>
        <taxon>Lepeophtheirus</taxon>
    </lineage>
</organism>
<name>A0A0K2VJB6_LEPSM</name>